<evidence type="ECO:0000313" key="3">
    <source>
        <dbReference type="Proteomes" id="UP000824621"/>
    </source>
</evidence>
<comment type="caution">
    <text evidence="2">The sequence shown here is derived from an EMBL/GenBank/DDBJ whole genome shotgun (WGS) entry which is preliminary data.</text>
</comment>
<keyword evidence="3" id="KW-1185">Reference proteome</keyword>
<dbReference type="RefSeq" id="WP_207790605.1">
    <property type="nucleotide sequence ID" value="NZ_JAGSGB010000002.1"/>
</dbReference>
<gene>
    <name evidence="2" type="ORF">KCN53_11775</name>
</gene>
<accession>A0ABS7WN10</accession>
<organism evidence="2 3">
    <name type="scientific">Pacificimonas aurantium</name>
    <dbReference type="NCBI Taxonomy" id="1250540"/>
    <lineage>
        <taxon>Bacteria</taxon>
        <taxon>Pseudomonadati</taxon>
        <taxon>Pseudomonadota</taxon>
        <taxon>Alphaproteobacteria</taxon>
        <taxon>Sphingomonadales</taxon>
        <taxon>Sphingosinicellaceae</taxon>
        <taxon>Pacificimonas</taxon>
    </lineage>
</organism>
<dbReference type="InterPro" id="IPR005135">
    <property type="entry name" value="Endo/exonuclease/phosphatase"/>
</dbReference>
<name>A0ABS7WN10_9SPHN</name>
<dbReference type="PANTHER" id="PTHR11371">
    <property type="entry name" value="DEOXYRIBONUCLEASE"/>
    <property type="match status" value="1"/>
</dbReference>
<dbReference type="CDD" id="cd10283">
    <property type="entry name" value="MnuA_DNase1-like"/>
    <property type="match status" value="1"/>
</dbReference>
<dbReference type="Proteomes" id="UP000824621">
    <property type="component" value="Unassembled WGS sequence"/>
</dbReference>
<dbReference type="Gene3D" id="3.60.10.10">
    <property type="entry name" value="Endonuclease/exonuclease/phosphatase"/>
    <property type="match status" value="1"/>
</dbReference>
<proteinExistence type="predicted"/>
<sequence length="389" mass="44376">MTIINGIKFDILPEAHQAFVARRLLDLKAKLRAEVHGSSDERSLRLATWNLMHFGNGGAYRRTPESMLYIGEIIDHFDLVAVQEVNRDLGALERLVERHLGPAWDYIVTDTSGANKGGDAGNDERLAFLYRKAKVTFRKEAGEVVLPEGQEIAAPGSDTGNGEREVQFARTPFSVAFQSGWFKFKLVTVHIFYGDKSESSPEMEQRRREIHKIAGFLAERQELEQTALINRAREDGWDEPQDAGRAANYLLLGDFNIVSPEHHTMQALKDAGFEVPTELDATNLSGTHHYDQIALKAADPRFEFIRSGVFDMFDAVYRGEDAAHYVDIVKPDVFEKNSRKQQRSRAQKERYYKTYYRRHQMSDHKLLWCALKVDYSDDYLNRIVAEGGD</sequence>
<evidence type="ECO:0000259" key="1">
    <source>
        <dbReference type="Pfam" id="PF03372"/>
    </source>
</evidence>
<keyword evidence="2" id="KW-0540">Nuclease</keyword>
<dbReference type="InterPro" id="IPR036691">
    <property type="entry name" value="Endo/exonu/phosph_ase_sf"/>
</dbReference>
<dbReference type="PANTHER" id="PTHR11371:SF31">
    <property type="entry name" value="EXTRACELLULAR NUCLEASE"/>
    <property type="match status" value="1"/>
</dbReference>
<reference evidence="2 3" key="1">
    <citation type="submission" date="2021-04" db="EMBL/GenBank/DDBJ databases">
        <authorList>
            <person name="Pira H."/>
            <person name="Risdian C."/>
            <person name="Wink J."/>
        </authorList>
    </citation>
    <scope>NUCLEOTIDE SEQUENCE [LARGE SCALE GENOMIC DNA]</scope>
    <source>
        <strain evidence="2 3">DSM 107782</strain>
    </source>
</reference>
<keyword evidence="2" id="KW-0255">Endonuclease</keyword>
<dbReference type="EMBL" id="JAGSGB010000002">
    <property type="protein sequence ID" value="MBZ6379310.1"/>
    <property type="molecule type" value="Genomic_DNA"/>
</dbReference>
<dbReference type="SUPFAM" id="SSF56219">
    <property type="entry name" value="DNase I-like"/>
    <property type="match status" value="1"/>
</dbReference>
<keyword evidence="2" id="KW-0378">Hydrolase</keyword>
<feature type="domain" description="Endonuclease/exonuclease/phosphatase" evidence="1">
    <location>
        <begin position="47"/>
        <end position="267"/>
    </location>
</feature>
<evidence type="ECO:0000313" key="2">
    <source>
        <dbReference type="EMBL" id="MBZ6379310.1"/>
    </source>
</evidence>
<protein>
    <submittedName>
        <fullName evidence="2">Endonuclease/exonuclease/phosphatase family protein</fullName>
    </submittedName>
</protein>
<dbReference type="Pfam" id="PF03372">
    <property type="entry name" value="Exo_endo_phos"/>
    <property type="match status" value="1"/>
</dbReference>
<dbReference type="GO" id="GO:0004519">
    <property type="term" value="F:endonuclease activity"/>
    <property type="evidence" value="ECO:0007669"/>
    <property type="project" value="UniProtKB-KW"/>
</dbReference>